<evidence type="ECO:0000313" key="13">
    <source>
        <dbReference type="Proteomes" id="UP001141552"/>
    </source>
</evidence>
<feature type="transmembrane region" description="Helical" evidence="10">
    <location>
        <begin position="79"/>
        <end position="100"/>
    </location>
</feature>
<keyword evidence="8 10" id="KW-0472">Membrane</keyword>
<keyword evidence="5" id="KW-0106">Calcium</keyword>
<protein>
    <recommendedName>
        <fullName evidence="11">EF-hand domain-containing protein</fullName>
    </recommendedName>
</protein>
<feature type="domain" description="EF-hand" evidence="11">
    <location>
        <begin position="334"/>
        <end position="369"/>
    </location>
</feature>
<dbReference type="GO" id="GO:0005509">
    <property type="term" value="F:calcium ion binding"/>
    <property type="evidence" value="ECO:0007669"/>
    <property type="project" value="InterPro"/>
</dbReference>
<dbReference type="Pfam" id="PF13499">
    <property type="entry name" value="EF-hand_7"/>
    <property type="match status" value="1"/>
</dbReference>
<dbReference type="AlphaFoldDB" id="A0A9Q0FD55"/>
<comment type="subcellular location">
    <subcellularLocation>
        <location evidence="1">Endomembrane system</location>
        <topology evidence="1">Multi-pass membrane protein</topology>
    </subcellularLocation>
</comment>
<feature type="transmembrane region" description="Helical" evidence="10">
    <location>
        <begin position="422"/>
        <end position="441"/>
    </location>
</feature>
<dbReference type="PANTHER" id="PTHR31503:SF80">
    <property type="entry name" value="EF-HAND DOMAIN-CONTAINING PROTEIN"/>
    <property type="match status" value="1"/>
</dbReference>
<dbReference type="GO" id="GO:0016020">
    <property type="term" value="C:membrane"/>
    <property type="evidence" value="ECO:0007669"/>
    <property type="project" value="InterPro"/>
</dbReference>
<evidence type="ECO:0000259" key="11">
    <source>
        <dbReference type="PROSITE" id="PS50222"/>
    </source>
</evidence>
<evidence type="ECO:0000256" key="7">
    <source>
        <dbReference type="ARBA" id="ARBA00023065"/>
    </source>
</evidence>
<evidence type="ECO:0000256" key="5">
    <source>
        <dbReference type="ARBA" id="ARBA00022837"/>
    </source>
</evidence>
<dbReference type="Pfam" id="PF01699">
    <property type="entry name" value="Na_Ca_ex"/>
    <property type="match status" value="1"/>
</dbReference>
<evidence type="ECO:0000256" key="1">
    <source>
        <dbReference type="ARBA" id="ARBA00004127"/>
    </source>
</evidence>
<comment type="caution">
    <text evidence="12">The sequence shown here is derived from an EMBL/GenBank/DDBJ whole genome shotgun (WGS) entry which is preliminary data.</text>
</comment>
<feature type="domain" description="EF-hand" evidence="11">
    <location>
        <begin position="294"/>
        <end position="329"/>
    </location>
</feature>
<evidence type="ECO:0000313" key="12">
    <source>
        <dbReference type="EMBL" id="KAJ4828545.1"/>
    </source>
</evidence>
<feature type="transmembrane region" description="Helical" evidence="10">
    <location>
        <begin position="107"/>
        <end position="127"/>
    </location>
</feature>
<evidence type="ECO:0000256" key="9">
    <source>
        <dbReference type="SAM" id="MobiDB-lite"/>
    </source>
</evidence>
<reference evidence="12" key="1">
    <citation type="submission" date="2022-02" db="EMBL/GenBank/DDBJ databases">
        <authorList>
            <person name="Henning P.M."/>
            <person name="McCubbin A.G."/>
            <person name="Shore J.S."/>
        </authorList>
    </citation>
    <scope>NUCLEOTIDE SEQUENCE</scope>
    <source>
        <strain evidence="12">F60SS</strain>
        <tissue evidence="12">Leaves</tissue>
    </source>
</reference>
<proteinExistence type="predicted"/>
<dbReference type="SMART" id="SM00054">
    <property type="entry name" value="EFh"/>
    <property type="match status" value="2"/>
</dbReference>
<keyword evidence="7" id="KW-0406">Ion transport</keyword>
<feature type="transmembrane region" description="Helical" evidence="10">
    <location>
        <begin position="240"/>
        <end position="262"/>
    </location>
</feature>
<evidence type="ECO:0000256" key="6">
    <source>
        <dbReference type="ARBA" id="ARBA00022989"/>
    </source>
</evidence>
<feature type="compositionally biased region" description="Low complexity" evidence="9">
    <location>
        <begin position="377"/>
        <end position="387"/>
    </location>
</feature>
<sequence length="575" mass="63995">MVNFASSPAPFTILFLITATHFYSSRAIRDGFFDLVSDGMDHHRNQKDQYFKILQQPGELSRSVTCEPKYGFLPCTTDVWGHLFLMVVYQYLLALAESYISSGSNLFFEMFGTGIFGAGLFPILGIFPQLVLVLVTGLSASEDTVGSVAAMGMGILAGTTILNLTIIWSSVVAFGSYNLTEDSTESDWESSISKPFSLTRSGVKTDKETKVTAKIMMLSMIPFILLLLSELLNSPSATRIIVLISLIITVILLISYTTYQVFQPWIQKRRLEYLMRRHLQKKLLPVLCNRDGKPSVAKISKLFNKLDRNKNGQVSADELRSLILGVQIEEVGLREDDCVSHVMEEFDISGDSTLSKDEFIHGLSKWLNEANDQSVNNQVQNKTKVNSSDSKESTEEQQRLVAKENQSKKDAEKCAWWNYTKATFLILLGTALTVILGSPLLQAVQAFATAVNVPSFLVSYFIIPLALSFRQAYRHIVSAAEKTEKSVSLTLSEIYGAVFMNNVMGLVSFLVLVYVRNLAWDVSAEILTVLITCIGVGVTASFSSQFPFWTSVITYMLYPLSLAFLYVLTAFWGLG</sequence>
<dbReference type="CDD" id="cd00051">
    <property type="entry name" value="EFh"/>
    <property type="match status" value="1"/>
</dbReference>
<evidence type="ECO:0000256" key="3">
    <source>
        <dbReference type="ARBA" id="ARBA00022449"/>
    </source>
</evidence>
<dbReference type="PROSITE" id="PS50222">
    <property type="entry name" value="EF_HAND_2"/>
    <property type="match status" value="2"/>
</dbReference>
<name>A0A9Q0FD55_9ROSI</name>
<dbReference type="GO" id="GO:0015369">
    <property type="term" value="F:calcium:proton antiporter activity"/>
    <property type="evidence" value="ECO:0007669"/>
    <property type="project" value="TreeGrafter"/>
</dbReference>
<feature type="region of interest" description="Disordered" evidence="9">
    <location>
        <begin position="377"/>
        <end position="404"/>
    </location>
</feature>
<dbReference type="SUPFAM" id="SSF47473">
    <property type="entry name" value="EF-hand"/>
    <property type="match status" value="1"/>
</dbReference>
<feature type="transmembrane region" description="Helical" evidence="10">
    <location>
        <begin position="453"/>
        <end position="473"/>
    </location>
</feature>
<feature type="transmembrane region" description="Helical" evidence="10">
    <location>
        <begin position="494"/>
        <end position="514"/>
    </location>
</feature>
<dbReference type="InterPro" id="IPR002048">
    <property type="entry name" value="EF_hand_dom"/>
</dbReference>
<feature type="transmembrane region" description="Helical" evidence="10">
    <location>
        <begin position="147"/>
        <end position="168"/>
    </location>
</feature>
<dbReference type="InterPro" id="IPR011992">
    <property type="entry name" value="EF-hand-dom_pair"/>
</dbReference>
<feature type="compositionally biased region" description="Basic and acidic residues" evidence="9">
    <location>
        <begin position="389"/>
        <end position="404"/>
    </location>
</feature>
<evidence type="ECO:0000256" key="2">
    <source>
        <dbReference type="ARBA" id="ARBA00022448"/>
    </source>
</evidence>
<evidence type="ECO:0000256" key="4">
    <source>
        <dbReference type="ARBA" id="ARBA00022692"/>
    </source>
</evidence>
<evidence type="ECO:0000256" key="10">
    <source>
        <dbReference type="SAM" id="Phobius"/>
    </source>
</evidence>
<dbReference type="PANTHER" id="PTHR31503">
    <property type="entry name" value="VACUOLAR CALCIUM ION TRANSPORTER"/>
    <property type="match status" value="1"/>
</dbReference>
<gene>
    <name evidence="12" type="ORF">Tsubulata_035969</name>
</gene>
<accession>A0A9Q0FD55</accession>
<dbReference type="InterPro" id="IPR004837">
    <property type="entry name" value="NaCa_Exmemb"/>
</dbReference>
<dbReference type="Proteomes" id="UP001141552">
    <property type="component" value="Unassembled WGS sequence"/>
</dbReference>
<keyword evidence="2" id="KW-0813">Transport</keyword>
<dbReference type="EMBL" id="JAKUCV010006148">
    <property type="protein sequence ID" value="KAJ4828545.1"/>
    <property type="molecule type" value="Genomic_DNA"/>
</dbReference>
<keyword evidence="13" id="KW-1185">Reference proteome</keyword>
<keyword evidence="4 10" id="KW-0812">Transmembrane</keyword>
<organism evidence="12 13">
    <name type="scientific">Turnera subulata</name>
    <dbReference type="NCBI Taxonomy" id="218843"/>
    <lineage>
        <taxon>Eukaryota</taxon>
        <taxon>Viridiplantae</taxon>
        <taxon>Streptophyta</taxon>
        <taxon>Embryophyta</taxon>
        <taxon>Tracheophyta</taxon>
        <taxon>Spermatophyta</taxon>
        <taxon>Magnoliopsida</taxon>
        <taxon>eudicotyledons</taxon>
        <taxon>Gunneridae</taxon>
        <taxon>Pentapetalae</taxon>
        <taxon>rosids</taxon>
        <taxon>fabids</taxon>
        <taxon>Malpighiales</taxon>
        <taxon>Passifloraceae</taxon>
        <taxon>Turnera</taxon>
    </lineage>
</organism>
<dbReference type="InterPro" id="IPR018247">
    <property type="entry name" value="EF_Hand_1_Ca_BS"/>
</dbReference>
<dbReference type="Gene3D" id="1.10.238.10">
    <property type="entry name" value="EF-hand"/>
    <property type="match status" value="1"/>
</dbReference>
<dbReference type="GO" id="GO:0006874">
    <property type="term" value="P:intracellular calcium ion homeostasis"/>
    <property type="evidence" value="ECO:0007669"/>
    <property type="project" value="TreeGrafter"/>
</dbReference>
<dbReference type="InterPro" id="IPR004713">
    <property type="entry name" value="CaH_exchang"/>
</dbReference>
<feature type="transmembrane region" description="Helical" evidence="10">
    <location>
        <begin position="555"/>
        <end position="574"/>
    </location>
</feature>
<evidence type="ECO:0000256" key="8">
    <source>
        <dbReference type="ARBA" id="ARBA00023136"/>
    </source>
</evidence>
<keyword evidence="6 10" id="KW-1133">Transmembrane helix</keyword>
<keyword evidence="3" id="KW-0050">Antiport</keyword>
<feature type="transmembrane region" description="Helical" evidence="10">
    <location>
        <begin position="526"/>
        <end position="543"/>
    </location>
</feature>
<dbReference type="GO" id="GO:0012505">
    <property type="term" value="C:endomembrane system"/>
    <property type="evidence" value="ECO:0007669"/>
    <property type="project" value="UniProtKB-SubCell"/>
</dbReference>
<dbReference type="PROSITE" id="PS00018">
    <property type="entry name" value="EF_HAND_1"/>
    <property type="match status" value="1"/>
</dbReference>
<feature type="transmembrane region" description="Helical" evidence="10">
    <location>
        <begin position="211"/>
        <end position="228"/>
    </location>
</feature>
<reference evidence="12" key="2">
    <citation type="journal article" date="2023" name="Plants (Basel)">
        <title>Annotation of the Turnera subulata (Passifloraceae) Draft Genome Reveals the S-Locus Evolved after the Divergence of Turneroideae from Passifloroideae in a Stepwise Manner.</title>
        <authorList>
            <person name="Henning P.M."/>
            <person name="Roalson E.H."/>
            <person name="Mir W."/>
            <person name="McCubbin A.G."/>
            <person name="Shore J.S."/>
        </authorList>
    </citation>
    <scope>NUCLEOTIDE SEQUENCE</scope>
    <source>
        <strain evidence="12">F60SS</strain>
    </source>
</reference>
<dbReference type="OrthoDB" id="26525at2759"/>